<accession>A0ABT2FU32</accession>
<organism evidence="3 4">
    <name type="scientific">Corynebacterium lemuris</name>
    <dbReference type="NCBI Taxonomy" id="1859292"/>
    <lineage>
        <taxon>Bacteria</taxon>
        <taxon>Bacillati</taxon>
        <taxon>Actinomycetota</taxon>
        <taxon>Actinomycetes</taxon>
        <taxon>Mycobacteriales</taxon>
        <taxon>Corynebacteriaceae</taxon>
        <taxon>Corynebacterium</taxon>
    </lineage>
</organism>
<dbReference type="InterPro" id="IPR010902">
    <property type="entry name" value="NUMOD4"/>
</dbReference>
<proteinExistence type="predicted"/>
<dbReference type="GO" id="GO:0004519">
    <property type="term" value="F:endonuclease activity"/>
    <property type="evidence" value="ECO:0007669"/>
    <property type="project" value="UniProtKB-KW"/>
</dbReference>
<feature type="domain" description="NUMOD4" evidence="1">
    <location>
        <begin position="28"/>
        <end position="80"/>
    </location>
</feature>
<keyword evidence="4" id="KW-1185">Reference proteome</keyword>
<name>A0ABT2FU32_9CORY</name>
<keyword evidence="3" id="KW-0540">Nuclease</keyword>
<feature type="domain" description="HNH nuclease" evidence="2">
    <location>
        <begin position="89"/>
        <end position="132"/>
    </location>
</feature>
<dbReference type="Gene3D" id="3.90.75.20">
    <property type="match status" value="1"/>
</dbReference>
<evidence type="ECO:0000259" key="2">
    <source>
        <dbReference type="Pfam" id="PF13392"/>
    </source>
</evidence>
<comment type="caution">
    <text evidence="3">The sequence shown here is derived from an EMBL/GenBank/DDBJ whole genome shotgun (WGS) entry which is preliminary data.</text>
</comment>
<evidence type="ECO:0000259" key="1">
    <source>
        <dbReference type="Pfam" id="PF07463"/>
    </source>
</evidence>
<dbReference type="Pfam" id="PF07463">
    <property type="entry name" value="NUMOD4"/>
    <property type="match status" value="1"/>
</dbReference>
<reference evidence="3 4" key="1">
    <citation type="submission" date="2022-08" db="EMBL/GenBank/DDBJ databases">
        <title>YIM 101645 draft genome.</title>
        <authorList>
            <person name="Chen X."/>
        </authorList>
    </citation>
    <scope>NUCLEOTIDE SEQUENCE [LARGE SCALE GENOMIC DNA]</scope>
    <source>
        <strain evidence="3 4">YIM 101645</strain>
    </source>
</reference>
<sequence>MTADAYCCCFPRRRPAEVCLAYHGTTPETWKWIPGWEGYYFASDKGRVLSAYRQDGRGLNMGRVLITSTDVKGYPLVTLYRYGVPHTRRVHVLVLETFTGPRPEGMEARHLNGNKTDNRVDNLAWGTRSENTLDAVRHRTHPSAAKTHCKRGHLLDGANLKPSGLLRGHRVCLACERARKYVGRHPQLDLQTVADDYYRQVMGEGDPIG</sequence>
<gene>
    <name evidence="3" type="ORF">NYP18_03560</name>
</gene>
<dbReference type="Pfam" id="PF13392">
    <property type="entry name" value="HNH_3"/>
    <property type="match status" value="1"/>
</dbReference>
<dbReference type="SUPFAM" id="SSF54060">
    <property type="entry name" value="His-Me finger endonucleases"/>
    <property type="match status" value="1"/>
</dbReference>
<evidence type="ECO:0000313" key="3">
    <source>
        <dbReference type="EMBL" id="MCS5478726.1"/>
    </source>
</evidence>
<dbReference type="RefSeq" id="WP_259426806.1">
    <property type="nucleotide sequence ID" value="NZ_JANWTC010000002.1"/>
</dbReference>
<dbReference type="InterPro" id="IPR044925">
    <property type="entry name" value="His-Me_finger_sf"/>
</dbReference>
<keyword evidence="3" id="KW-0378">Hydrolase</keyword>
<protein>
    <submittedName>
        <fullName evidence="3">HNH endonuclease</fullName>
    </submittedName>
</protein>
<dbReference type="InterPro" id="IPR003615">
    <property type="entry name" value="HNH_nuc"/>
</dbReference>
<evidence type="ECO:0000313" key="4">
    <source>
        <dbReference type="Proteomes" id="UP001205965"/>
    </source>
</evidence>
<dbReference type="EMBL" id="JANWTC010000002">
    <property type="protein sequence ID" value="MCS5478726.1"/>
    <property type="molecule type" value="Genomic_DNA"/>
</dbReference>
<keyword evidence="3" id="KW-0255">Endonuclease</keyword>
<dbReference type="Proteomes" id="UP001205965">
    <property type="component" value="Unassembled WGS sequence"/>
</dbReference>